<dbReference type="Pfam" id="PF00884">
    <property type="entry name" value="Sulfatase"/>
    <property type="match status" value="1"/>
</dbReference>
<comment type="similarity">
    <text evidence="1">Belongs to the sulfatase family.</text>
</comment>
<proteinExistence type="inferred from homology"/>
<reference evidence="4" key="1">
    <citation type="submission" date="2011-03" db="EMBL/GenBank/DDBJ databases">
        <title>Complete sequence of Sphingobacterium sp. 21.</title>
        <authorList>
            <consortium name="US DOE Joint Genome Institute"/>
            <person name="Lucas S."/>
            <person name="Copeland A."/>
            <person name="Lapidus A."/>
            <person name="Cheng J.-F."/>
            <person name="Goodwin L."/>
            <person name="Pitluck S."/>
            <person name="Davenport K."/>
            <person name="Detter J.C."/>
            <person name="Han C."/>
            <person name="Tapia R."/>
            <person name="Land M."/>
            <person name="Hauser L."/>
            <person name="Kyrpides N."/>
            <person name="Ivanova N."/>
            <person name="Ovchinnikova G."/>
            <person name="Pagani I."/>
            <person name="Siebers A.K."/>
            <person name="Allgaier M."/>
            <person name="Thelen M.P."/>
            <person name="Hugenholtz P."/>
            <person name="Woyke T."/>
        </authorList>
    </citation>
    <scope>NUCLEOTIDE SEQUENCE</scope>
    <source>
        <strain evidence="4">21</strain>
    </source>
</reference>
<keyword evidence="2" id="KW-0378">Hydrolase</keyword>
<dbReference type="PANTHER" id="PTHR42693">
    <property type="entry name" value="ARYLSULFATASE FAMILY MEMBER"/>
    <property type="match status" value="1"/>
</dbReference>
<dbReference type="eggNOG" id="COG3119">
    <property type="taxonomic scope" value="Bacteria"/>
</dbReference>
<dbReference type="Gene3D" id="3.40.720.10">
    <property type="entry name" value="Alkaline Phosphatase, subunit A"/>
    <property type="match status" value="1"/>
</dbReference>
<dbReference type="FunFam" id="3.40.720.10:FF:000047">
    <property type="entry name" value="Arylsulfatase"/>
    <property type="match status" value="1"/>
</dbReference>
<evidence type="ECO:0000313" key="4">
    <source>
        <dbReference type="EMBL" id="ADZ77412.1"/>
    </source>
</evidence>
<name>F4CBG4_SPHS2</name>
<dbReference type="SUPFAM" id="SSF53649">
    <property type="entry name" value="Alkaline phosphatase-like"/>
    <property type="match status" value="1"/>
</dbReference>
<dbReference type="KEGG" id="shg:Sph21_0836"/>
<dbReference type="InterPro" id="IPR050738">
    <property type="entry name" value="Sulfatase"/>
</dbReference>
<dbReference type="CDD" id="cd16025">
    <property type="entry name" value="PAS_like"/>
    <property type="match status" value="1"/>
</dbReference>
<protein>
    <submittedName>
        <fullName evidence="4">Sulfatase</fullName>
    </submittedName>
</protein>
<feature type="domain" description="Sulfatase N-terminal" evidence="3">
    <location>
        <begin position="38"/>
        <end position="428"/>
    </location>
</feature>
<dbReference type="PROSITE" id="PS51257">
    <property type="entry name" value="PROKAR_LIPOPROTEIN"/>
    <property type="match status" value="1"/>
</dbReference>
<dbReference type="Gene3D" id="3.30.1120.10">
    <property type="match status" value="1"/>
</dbReference>
<dbReference type="InterPro" id="IPR000917">
    <property type="entry name" value="Sulfatase_N"/>
</dbReference>
<organism evidence="4">
    <name type="scientific">Sphingobacterium sp. (strain 21)</name>
    <dbReference type="NCBI Taxonomy" id="743722"/>
    <lineage>
        <taxon>Bacteria</taxon>
        <taxon>Pseudomonadati</taxon>
        <taxon>Bacteroidota</taxon>
        <taxon>Sphingobacteriia</taxon>
        <taxon>Sphingobacteriales</taxon>
        <taxon>Sphingobacteriaceae</taxon>
        <taxon>Sphingobacterium</taxon>
    </lineage>
</organism>
<dbReference type="InterPro" id="IPR017850">
    <property type="entry name" value="Alkaline_phosphatase_core_sf"/>
</dbReference>
<dbReference type="OrthoDB" id="9803751at2"/>
<dbReference type="PATRIC" id="fig|743722.3.peg.896"/>
<evidence type="ECO:0000259" key="3">
    <source>
        <dbReference type="Pfam" id="PF00884"/>
    </source>
</evidence>
<dbReference type="STRING" id="743722.Sph21_0836"/>
<dbReference type="PANTHER" id="PTHR42693:SF53">
    <property type="entry name" value="ENDO-4-O-SULFATASE"/>
    <property type="match status" value="1"/>
</dbReference>
<sequence length="559" mass="63745">MLLRKQKRHGLVISILFAASCILSSGYIETPSNKSNKPNIILIMSDDMGYSDLGCYGGEIQTPHLDSLAASGLRFTQFYNAARCCPSRASLMTGLYPHQAAIGHMTNPSEHFTQHDYHVPGYRGELSPQTHTLAEVLKTAGYTTLMTGKWHLGMERKEQWPLQRGFDHYYGILDGASNYFQPAQPRGITLDNDTLKVDDPNFYTTDAFTDHAIQFIDQSKQQDGERPFFLYLAYTAPHWPLQAPKEVIDKYRNRYHEGWGKLRQERYHHMIKMGLLDAGWSLGKQDVPDWETLPKEKQDEMALRRAIYAAQVDRMDKNIGKLIAYLKRNNLYDNTLIIFINDNGACAEGGDVGGGKKENLETKIGYFLTYGKGWANASNTPYREYKHWVHEGGISSPLIAHWPSKIPRKLNGSLIQHYGFLPDIMATFVDISGANYAPEKNGKTVPAMAGKSLLPLLRGVNKPIHDQPIFWEHEGNKAVRLGEFKAVMKWQDANGKEQRWELYNIRKDRTEQHDLAPEMPELVKSLTDAWQQWADSHQVLPWAQMLDSLHANEQRIKKL</sequence>
<dbReference type="HOGENOM" id="CLU_006332_11_1_10"/>
<accession>F4CBG4</accession>
<evidence type="ECO:0000256" key="1">
    <source>
        <dbReference type="ARBA" id="ARBA00008779"/>
    </source>
</evidence>
<dbReference type="AlphaFoldDB" id="F4CBG4"/>
<dbReference type="EMBL" id="CP002584">
    <property type="protein sequence ID" value="ADZ77412.1"/>
    <property type="molecule type" value="Genomic_DNA"/>
</dbReference>
<dbReference type="GO" id="GO:0004065">
    <property type="term" value="F:arylsulfatase activity"/>
    <property type="evidence" value="ECO:0007669"/>
    <property type="project" value="TreeGrafter"/>
</dbReference>
<gene>
    <name evidence="4" type="ordered locus">Sph21_0836</name>
</gene>
<evidence type="ECO:0000256" key="2">
    <source>
        <dbReference type="ARBA" id="ARBA00022801"/>
    </source>
</evidence>